<protein>
    <submittedName>
        <fullName evidence="2">Restriction endonuclease EcoRII</fullName>
    </submittedName>
</protein>
<dbReference type="Gene3D" id="3.40.91.80">
    <property type="match status" value="1"/>
</dbReference>
<comment type="caution">
    <text evidence="2">The sequence shown here is derived from an EMBL/GenBank/DDBJ whole genome shotgun (WGS) entry which is preliminary data.</text>
</comment>
<dbReference type="EMBL" id="BMAT01008098">
    <property type="protein sequence ID" value="GFR77854.1"/>
    <property type="molecule type" value="Genomic_DNA"/>
</dbReference>
<dbReference type="GO" id="GO:0006281">
    <property type="term" value="P:DNA repair"/>
    <property type="evidence" value="ECO:0007669"/>
    <property type="project" value="UniProtKB-ARBA"/>
</dbReference>
<sequence>MDRDPPGHSLMPLCGRDILAQALAENWPKADFAKALEALNWRKASYLSQYFQGVAAKKLSAVEADTLVSNQHEFNGVEGLRDMLGEPVGKHGYEAQFLYLTDSDEFPIVESGFLTWYDARQRARIERGVMRYEYRLYFPTNTASQLANEGDTLIIAKKPDNTLLAIIAEAETTISRQLLWLFGFTNDLHPSFSVRQELETEQDQIAFASRFVLESIGIDVETSAETFLDAMLQKFGKAFPKTSVFSAYARSTLPDINPQDDYDAALMVWMEREEILFRTMEKHIIGERLAQGFGGDVDDFIAFSLSVQNRRKSRAGLALENHLEALFSECSISYSRGAMTEHKSKPDFIFPSIEHYHDNDFEPNNLTMLGVKSSCKDRWRQVLTEANKI</sequence>
<feature type="non-terminal residue" evidence="2">
    <location>
        <position position="389"/>
    </location>
</feature>
<dbReference type="InterPro" id="IPR011335">
    <property type="entry name" value="Restrct_endonuc-II-like"/>
</dbReference>
<reference evidence="2 3" key="1">
    <citation type="journal article" date="2021" name="Elife">
        <title>Chloroplast acquisition without the gene transfer in kleptoplastic sea slugs, Plakobranchus ocellatus.</title>
        <authorList>
            <person name="Maeda T."/>
            <person name="Takahashi S."/>
            <person name="Yoshida T."/>
            <person name="Shimamura S."/>
            <person name="Takaki Y."/>
            <person name="Nagai Y."/>
            <person name="Toyoda A."/>
            <person name="Suzuki Y."/>
            <person name="Arimoto A."/>
            <person name="Ishii H."/>
            <person name="Satoh N."/>
            <person name="Nishiyama T."/>
            <person name="Hasebe M."/>
            <person name="Maruyama T."/>
            <person name="Minagawa J."/>
            <person name="Obokata J."/>
            <person name="Shigenobu S."/>
        </authorList>
    </citation>
    <scope>NUCLEOTIDE SEQUENCE [LARGE SCALE GENOMIC DNA]</scope>
</reference>
<evidence type="ECO:0000259" key="1">
    <source>
        <dbReference type="Pfam" id="PF09019"/>
    </source>
</evidence>
<keyword evidence="2" id="KW-0378">Hydrolase</keyword>
<evidence type="ECO:0000313" key="2">
    <source>
        <dbReference type="EMBL" id="GFR77854.1"/>
    </source>
</evidence>
<accession>A0AAV4FXJ4</accession>
<feature type="domain" description="Restriction endonuclease type II EcoRII C-terminal" evidence="1">
    <location>
        <begin position="277"/>
        <end position="389"/>
    </location>
</feature>
<dbReference type="Pfam" id="PF09019">
    <property type="entry name" value="EcoRII-C"/>
    <property type="match status" value="1"/>
</dbReference>
<dbReference type="GO" id="GO:0009307">
    <property type="term" value="P:DNA restriction-modification system"/>
    <property type="evidence" value="ECO:0007669"/>
    <property type="project" value="InterPro"/>
</dbReference>
<evidence type="ECO:0000313" key="3">
    <source>
        <dbReference type="Proteomes" id="UP000762676"/>
    </source>
</evidence>
<proteinExistence type="predicted"/>
<gene>
    <name evidence="2" type="ORF">ElyMa_003979700</name>
</gene>
<dbReference type="SUPFAM" id="SSF52980">
    <property type="entry name" value="Restriction endonuclease-like"/>
    <property type="match status" value="1"/>
</dbReference>
<dbReference type="GO" id="GO:0009036">
    <property type="term" value="F:type II site-specific deoxyribonuclease activity"/>
    <property type="evidence" value="ECO:0007669"/>
    <property type="project" value="InterPro"/>
</dbReference>
<keyword evidence="3" id="KW-1185">Reference proteome</keyword>
<keyword evidence="2" id="KW-0540">Nuclease</keyword>
<dbReference type="GO" id="GO:0003677">
    <property type="term" value="F:DNA binding"/>
    <property type="evidence" value="ECO:0007669"/>
    <property type="project" value="InterPro"/>
</dbReference>
<dbReference type="InterPro" id="IPR038365">
    <property type="entry name" value="EcoRII_C_sf"/>
</dbReference>
<dbReference type="InterPro" id="IPR015109">
    <property type="entry name" value="Restrct_endonuc_II_EcoRII_C"/>
</dbReference>
<organism evidence="2 3">
    <name type="scientific">Elysia marginata</name>
    <dbReference type="NCBI Taxonomy" id="1093978"/>
    <lineage>
        <taxon>Eukaryota</taxon>
        <taxon>Metazoa</taxon>
        <taxon>Spiralia</taxon>
        <taxon>Lophotrochozoa</taxon>
        <taxon>Mollusca</taxon>
        <taxon>Gastropoda</taxon>
        <taxon>Heterobranchia</taxon>
        <taxon>Euthyneura</taxon>
        <taxon>Panpulmonata</taxon>
        <taxon>Sacoglossa</taxon>
        <taxon>Placobranchoidea</taxon>
        <taxon>Plakobranchidae</taxon>
        <taxon>Elysia</taxon>
    </lineage>
</organism>
<dbReference type="AlphaFoldDB" id="A0AAV4FXJ4"/>
<keyword evidence="2" id="KW-0255">Endonuclease</keyword>
<name>A0AAV4FXJ4_9GAST</name>
<dbReference type="Proteomes" id="UP000762676">
    <property type="component" value="Unassembled WGS sequence"/>
</dbReference>